<feature type="non-terminal residue" evidence="1">
    <location>
        <position position="1"/>
    </location>
</feature>
<sequence length="131" mass="14231">VAERRAPFQGSGAMPVCSVSASATMTGTWVDDFPFSRGDATIEVTLSQMPDGQGTGTFFLFGENLETGIVGPEGEPGSIDPDGTFDLRFKRARFADFHYQGSIAQSGQQLSGTLYDPRFWLQIPSMVLNKR</sequence>
<gene>
    <name evidence="1" type="ORF">METZ01_LOCUS9019</name>
</gene>
<proteinExistence type="predicted"/>
<organism evidence="1">
    <name type="scientific">marine metagenome</name>
    <dbReference type="NCBI Taxonomy" id="408172"/>
    <lineage>
        <taxon>unclassified sequences</taxon>
        <taxon>metagenomes</taxon>
        <taxon>ecological metagenomes</taxon>
    </lineage>
</organism>
<name>A0A381NNI8_9ZZZZ</name>
<dbReference type="AlphaFoldDB" id="A0A381NNI8"/>
<accession>A0A381NNI8</accession>
<dbReference type="EMBL" id="UINC01000484">
    <property type="protein sequence ID" value="SUZ56165.1"/>
    <property type="molecule type" value="Genomic_DNA"/>
</dbReference>
<protein>
    <submittedName>
        <fullName evidence="1">Uncharacterized protein</fullName>
    </submittedName>
</protein>
<evidence type="ECO:0000313" key="1">
    <source>
        <dbReference type="EMBL" id="SUZ56165.1"/>
    </source>
</evidence>
<reference evidence="1" key="1">
    <citation type="submission" date="2018-05" db="EMBL/GenBank/DDBJ databases">
        <authorList>
            <person name="Lanie J.A."/>
            <person name="Ng W.-L."/>
            <person name="Kazmierczak K.M."/>
            <person name="Andrzejewski T.M."/>
            <person name="Davidsen T.M."/>
            <person name="Wayne K.J."/>
            <person name="Tettelin H."/>
            <person name="Glass J.I."/>
            <person name="Rusch D."/>
            <person name="Podicherti R."/>
            <person name="Tsui H.-C.T."/>
            <person name="Winkler M.E."/>
        </authorList>
    </citation>
    <scope>NUCLEOTIDE SEQUENCE</scope>
</reference>